<comment type="catalytic activity">
    <reaction evidence="1">
        <text>S-ubiquitinyl-[E2 ubiquitin-conjugating enzyme]-L-cysteine + [acceptor protein]-L-lysine = [E2 ubiquitin-conjugating enzyme]-L-cysteine + N(6)-ubiquitinyl-[acceptor protein]-L-lysine.</text>
        <dbReference type="EC" id="2.3.2.26"/>
    </reaction>
</comment>
<dbReference type="SMART" id="SM00119">
    <property type="entry name" value="HECTc"/>
    <property type="match status" value="1"/>
</dbReference>
<dbReference type="PANTHER" id="PTHR45700">
    <property type="entry name" value="UBIQUITIN-PROTEIN LIGASE E3C"/>
    <property type="match status" value="1"/>
</dbReference>
<protein>
    <recommendedName>
        <fullName evidence="2">HECT-type E3 ubiquitin transferase</fullName>
        <ecNumber evidence="2">2.3.2.26</ecNumber>
    </recommendedName>
</protein>
<sequence length="943" mass="107141">MQLQSKNKALSFLHFESTGPTTNATRVSSKVSNDVAKRRKGQTNSPGQSVPAALKSTLTPANSVTTAHSDSLGSLPSSSNSNSNSNSNSRDVCKCYCCGTILSFPNEANKYKCSICHTTNIMEKSQSTNKNETKLELSFKEITRLVEQCFERIISREEGRGGGGGKEGGDGGGDGDGDGEDDERKSLHEIFEPLSTYLYDAFRSRDVLNRAFKVDSNCKRPHQKTFNVCYSEIHEIFHLLTKLPTKRPLYSALKGAVEQLKRINAYFSETISDYHWIFVLLDIPILSRALVSNDPRLRLMSDVPEIKMLSYEILKRCLGILSCLDHSKLMKYFVSWFAKLDIAVFNNKVDVLNLYITFHLKKYFYLINNPRVKLASVPLHRMSSMDTDNLEYFQSLNLKKNIESNSSFSLSSSLNGSVNQYNSNPFPLKSSGKARDTKKESKIKVQQYGNDWHIKSALTLLSLLYKANKLRHDSVPVSNFYNTLVDYVNTKFDFDSWQRNKNMNSLSKNSSQPEIKSIIGYIHETSSSHSGLSASGSLSFYMCQYPFVISLGSKIAVLEYEARRQMERKAEEAFISSLDRRVIIDVHLKIRVRRDHIVQDSLHCIQSNMGNLRKSLKVQFVNEPGVDAGGLRKEWFMLLTKEIFHPNSGMFYNVEDSNLLWFNLVPVENKDMYYLFGAVLGLAIYNSTILDLQFPKALYKTVLAKPFDMDDCKEIFPQTFANLNKLRKMEKHELDALELTFEVTFTDVFGDYHNKELVPNGSNIHVNESNVKEYIEKYCMFFVRDGVKEQLDAFTEGFDNVIGGNALSLFSEEEIQLLLCGNDDRSVDVDILQSVTKYSGWSSNQEAQNSNVVQWFWHYLKEMNNSGRKRVLVFITGSDRIPATGIQNLPFKITLLNHGQDSSRLPLAHTCFNELAIYNYSSREKFTDKLNKAVYESAGFGIK</sequence>
<dbReference type="Proteomes" id="UP001202479">
    <property type="component" value="Unassembled WGS sequence"/>
</dbReference>
<dbReference type="Gene3D" id="3.30.2410.10">
    <property type="entry name" value="Hect, E3 ligase catalytic domain"/>
    <property type="match status" value="1"/>
</dbReference>
<proteinExistence type="predicted"/>
<dbReference type="RefSeq" id="XP_049181915.1">
    <property type="nucleotide sequence ID" value="XM_049322090.1"/>
</dbReference>
<dbReference type="PANTHER" id="PTHR45700:SF8">
    <property type="entry name" value="HECT-TYPE E3 UBIQUITIN TRANSFERASE"/>
    <property type="match status" value="1"/>
</dbReference>
<dbReference type="InterPro" id="IPR044611">
    <property type="entry name" value="E3A/B/C-like"/>
</dbReference>
<feature type="compositionally biased region" description="Polar residues" evidence="6">
    <location>
        <begin position="21"/>
        <end position="32"/>
    </location>
</feature>
<keyword evidence="9" id="KW-1185">Reference proteome</keyword>
<name>A0AAI9T0G5_9ASCO</name>
<dbReference type="GeneID" id="73378629"/>
<feature type="region of interest" description="Disordered" evidence="6">
    <location>
        <begin position="157"/>
        <end position="183"/>
    </location>
</feature>
<dbReference type="InterPro" id="IPR035983">
    <property type="entry name" value="Hect_E3_ubiquitin_ligase"/>
</dbReference>
<evidence type="ECO:0000313" key="8">
    <source>
        <dbReference type="EMBL" id="KAI3406170.2"/>
    </source>
</evidence>
<evidence type="ECO:0000256" key="4">
    <source>
        <dbReference type="ARBA" id="ARBA00022786"/>
    </source>
</evidence>
<reference evidence="8" key="1">
    <citation type="journal article" date="2022" name="DNA Res.">
        <title>Genome analysis of five recently described species of the CUG-Ser clade uncovers Candida theae as a new hybrid lineage with pathogenic potential in the Candida parapsilosis species complex.</title>
        <authorList>
            <person name="Mixao V."/>
            <person name="Del Olmo V."/>
            <person name="Hegedusova E."/>
            <person name="Saus E."/>
            <person name="Pryszcz L."/>
            <person name="Cillingova A."/>
            <person name="Nosek J."/>
            <person name="Gabaldon T."/>
        </authorList>
    </citation>
    <scope>NUCLEOTIDE SEQUENCE</scope>
    <source>
        <strain evidence="8">CBS 10844</strain>
    </source>
</reference>
<feature type="compositionally biased region" description="Low complexity" evidence="6">
    <location>
        <begin position="77"/>
        <end position="89"/>
    </location>
</feature>
<dbReference type="PROSITE" id="PS50237">
    <property type="entry name" value="HECT"/>
    <property type="match status" value="1"/>
</dbReference>
<dbReference type="CDD" id="cd00078">
    <property type="entry name" value="HECTc"/>
    <property type="match status" value="1"/>
</dbReference>
<evidence type="ECO:0000256" key="3">
    <source>
        <dbReference type="ARBA" id="ARBA00022679"/>
    </source>
</evidence>
<feature type="active site" description="Glycyl thioester intermediate" evidence="5">
    <location>
        <position position="911"/>
    </location>
</feature>
<evidence type="ECO:0000259" key="7">
    <source>
        <dbReference type="PROSITE" id="PS50237"/>
    </source>
</evidence>
<dbReference type="Gene3D" id="3.30.2160.10">
    <property type="entry name" value="Hect, E3 ligase catalytic domain"/>
    <property type="match status" value="1"/>
</dbReference>
<keyword evidence="4 5" id="KW-0833">Ubl conjugation pathway</keyword>
<dbReference type="GO" id="GO:0000209">
    <property type="term" value="P:protein polyubiquitination"/>
    <property type="evidence" value="ECO:0007669"/>
    <property type="project" value="InterPro"/>
</dbReference>
<evidence type="ECO:0000256" key="6">
    <source>
        <dbReference type="SAM" id="MobiDB-lite"/>
    </source>
</evidence>
<dbReference type="InterPro" id="IPR000569">
    <property type="entry name" value="HECT_dom"/>
</dbReference>
<organism evidence="8 9">
    <name type="scientific">Candida oxycetoniae</name>
    <dbReference type="NCBI Taxonomy" id="497107"/>
    <lineage>
        <taxon>Eukaryota</taxon>
        <taxon>Fungi</taxon>
        <taxon>Dikarya</taxon>
        <taxon>Ascomycota</taxon>
        <taxon>Saccharomycotina</taxon>
        <taxon>Pichiomycetes</taxon>
        <taxon>Debaryomycetaceae</taxon>
        <taxon>Candida/Lodderomyces clade</taxon>
        <taxon>Candida</taxon>
    </lineage>
</organism>
<evidence type="ECO:0000313" key="9">
    <source>
        <dbReference type="Proteomes" id="UP001202479"/>
    </source>
</evidence>
<dbReference type="EC" id="2.3.2.26" evidence="2"/>
<evidence type="ECO:0000256" key="2">
    <source>
        <dbReference type="ARBA" id="ARBA00012485"/>
    </source>
</evidence>
<dbReference type="NCBIfam" id="TIGR01053">
    <property type="entry name" value="LSD1"/>
    <property type="match status" value="1"/>
</dbReference>
<keyword evidence="3" id="KW-0808">Transferase</keyword>
<feature type="compositionally biased region" description="Gly residues" evidence="6">
    <location>
        <begin position="161"/>
        <end position="172"/>
    </location>
</feature>
<evidence type="ECO:0000256" key="5">
    <source>
        <dbReference type="PROSITE-ProRule" id="PRU00104"/>
    </source>
</evidence>
<dbReference type="EMBL" id="JAHUZD010000025">
    <property type="protein sequence ID" value="KAI3406170.2"/>
    <property type="molecule type" value="Genomic_DNA"/>
</dbReference>
<feature type="domain" description="HECT" evidence="7">
    <location>
        <begin position="608"/>
        <end position="943"/>
    </location>
</feature>
<gene>
    <name evidence="8" type="ORF">KGF56_001012</name>
</gene>
<dbReference type="SUPFAM" id="SSF56204">
    <property type="entry name" value="Hect, E3 ligase catalytic domain"/>
    <property type="match status" value="1"/>
</dbReference>
<dbReference type="GO" id="GO:0061630">
    <property type="term" value="F:ubiquitin protein ligase activity"/>
    <property type="evidence" value="ECO:0007669"/>
    <property type="project" value="UniProtKB-EC"/>
</dbReference>
<dbReference type="AlphaFoldDB" id="A0AAI9T0G5"/>
<accession>A0AAI9T0G5</accession>
<evidence type="ECO:0000256" key="1">
    <source>
        <dbReference type="ARBA" id="ARBA00000885"/>
    </source>
</evidence>
<feature type="region of interest" description="Disordered" evidence="6">
    <location>
        <begin position="21"/>
        <end position="89"/>
    </location>
</feature>
<feature type="compositionally biased region" description="Polar residues" evidence="6">
    <location>
        <begin position="56"/>
        <end position="76"/>
    </location>
</feature>
<dbReference type="Pfam" id="PF00632">
    <property type="entry name" value="HECT"/>
    <property type="match status" value="1"/>
</dbReference>
<comment type="caution">
    <text evidence="8">The sequence shown here is derived from an EMBL/GenBank/DDBJ whole genome shotgun (WGS) entry which is preliminary data.</text>
</comment>
<dbReference type="Gene3D" id="3.90.1750.10">
    <property type="entry name" value="Hect, E3 ligase catalytic domains"/>
    <property type="match status" value="1"/>
</dbReference>